<gene>
    <name evidence="1" type="ORF">TSOC_010695</name>
</gene>
<dbReference type="EMBL" id="PGGS01000527">
    <property type="protein sequence ID" value="PNH03261.1"/>
    <property type="molecule type" value="Genomic_DNA"/>
</dbReference>
<comment type="caution">
    <text evidence="1">The sequence shown here is derived from an EMBL/GenBank/DDBJ whole genome shotgun (WGS) entry which is preliminary data.</text>
</comment>
<accession>A0A2J7ZSL4</accession>
<keyword evidence="2" id="KW-1185">Reference proteome</keyword>
<evidence type="ECO:0000313" key="1">
    <source>
        <dbReference type="EMBL" id="PNH03261.1"/>
    </source>
</evidence>
<proteinExistence type="predicted"/>
<organism evidence="1 2">
    <name type="scientific">Tetrabaena socialis</name>
    <dbReference type="NCBI Taxonomy" id="47790"/>
    <lineage>
        <taxon>Eukaryota</taxon>
        <taxon>Viridiplantae</taxon>
        <taxon>Chlorophyta</taxon>
        <taxon>core chlorophytes</taxon>
        <taxon>Chlorophyceae</taxon>
        <taxon>CS clade</taxon>
        <taxon>Chlamydomonadales</taxon>
        <taxon>Tetrabaenaceae</taxon>
        <taxon>Tetrabaena</taxon>
    </lineage>
</organism>
<evidence type="ECO:0000313" key="2">
    <source>
        <dbReference type="Proteomes" id="UP000236333"/>
    </source>
</evidence>
<reference evidence="1 2" key="1">
    <citation type="journal article" date="2017" name="Mol. Biol. Evol.">
        <title>The 4-celled Tetrabaena socialis nuclear genome reveals the essential components for genetic control of cell number at the origin of multicellularity in the volvocine lineage.</title>
        <authorList>
            <person name="Featherston J."/>
            <person name="Arakaki Y."/>
            <person name="Hanschen E.R."/>
            <person name="Ferris P.J."/>
            <person name="Michod R.E."/>
            <person name="Olson B.J.S.C."/>
            <person name="Nozaki H."/>
            <person name="Durand P.M."/>
        </authorList>
    </citation>
    <scope>NUCLEOTIDE SEQUENCE [LARGE SCALE GENOMIC DNA]</scope>
    <source>
        <strain evidence="1 2">NIES-571</strain>
    </source>
</reference>
<dbReference type="AlphaFoldDB" id="A0A2J7ZSL4"/>
<name>A0A2J7ZSL4_9CHLO</name>
<dbReference type="OrthoDB" id="529913at2759"/>
<protein>
    <submittedName>
        <fullName evidence="1">Uncharacterized protein</fullName>
    </submittedName>
</protein>
<dbReference type="Proteomes" id="UP000236333">
    <property type="component" value="Unassembled WGS sequence"/>
</dbReference>
<sequence length="404" mass="42241">MALRLRSAPSTAHRSPAPARCRQVKCANTMAIGLPAAHHHHQQPAAGRSYINLEATTADDERVHARVAANVSGPDLAPALPALATVAIATPAHAAPAPWGGLLGGLLGGLRASDPHEGDSGSEAPLSRALVMSGHFRYRLYGSRGSVTYLSFGCYCGSRPGQGSSQSAHLDSSQLLTRPDGSFEIFLTSSPRGTNWLRLPPDASRLVVRQTFLRRASETPATIHIERLPLDPDTHLAPDAGTGSAGVGRAAAAAAAAAGVGASGAASARLVDAAGREVRPPLSAGQVVSGLAGAAAFVSGSVHQFTTWSRAFAGRPNSLVTFEHDVYMSAWADPAIHFFHGYWRLRPGEALLIQQLPTLLFFGSDQTRGPIVRQGVVSSAFILGTLDRAEGFGGIDTKAKWLKL</sequence>